<protein>
    <submittedName>
        <fullName evidence="4">N-acetyltransferase</fullName>
    </submittedName>
</protein>
<keyword evidence="5" id="KW-1185">Reference proteome</keyword>
<sequence length="187" mass="19621">MSIDVRPEDPRDFAAVRSLVARAFTDAEHSAPPVEADGAPGEATLVGWLRNSPAHDPRFALTAHDGADLVGFAMATWGRCGGEPVLGVGPVAVDPAKQGEGIGSRLMTALVERATDAGQPALVLLGDPEFYSRFGFVPASRLGIAGEPEWGAFFQAVPLGDGGVVTPDEYRGPRGSYEYAEPFSRLG</sequence>
<accession>A0AAX2SC67</accession>
<evidence type="ECO:0000313" key="4">
    <source>
        <dbReference type="EMBL" id="TFH99829.1"/>
    </source>
</evidence>
<proteinExistence type="predicted"/>
<keyword evidence="1" id="KW-0808">Transferase</keyword>
<dbReference type="RefSeq" id="WP_083310954.1">
    <property type="nucleotide sequence ID" value="NZ_JAYEXM010000005.1"/>
</dbReference>
<dbReference type="InterPro" id="IPR050832">
    <property type="entry name" value="Bact_Acetyltransf"/>
</dbReference>
<dbReference type="Pfam" id="PF00583">
    <property type="entry name" value="Acetyltransf_1"/>
    <property type="match status" value="1"/>
</dbReference>
<evidence type="ECO:0000259" key="3">
    <source>
        <dbReference type="PROSITE" id="PS51186"/>
    </source>
</evidence>
<evidence type="ECO:0000256" key="1">
    <source>
        <dbReference type="ARBA" id="ARBA00022679"/>
    </source>
</evidence>
<dbReference type="PANTHER" id="PTHR43877:SF1">
    <property type="entry name" value="ACETYLTRANSFERASE"/>
    <property type="match status" value="1"/>
</dbReference>
<comment type="caution">
    <text evidence="4">The sequence shown here is derived from an EMBL/GenBank/DDBJ whole genome shotgun (WGS) entry which is preliminary data.</text>
</comment>
<reference evidence="4 5" key="1">
    <citation type="submission" date="2019-03" db="EMBL/GenBank/DDBJ databases">
        <title>Genome Sequencing and Assembly of Various Microbes Isolated from Alder Root Nodule.</title>
        <authorList>
            <person name="Swanson E."/>
            <person name="Sevigny J.L."/>
            <person name="Pesce C."/>
            <person name="Davis I."/>
            <person name="Kleiner V."/>
            <person name="Tisa L."/>
        </authorList>
    </citation>
    <scope>NUCLEOTIDE SEQUENCE [LARGE SCALE GENOMIC DNA]</scope>
    <source>
        <strain evidence="4 5">4R-31</strain>
    </source>
</reference>
<dbReference type="AlphaFoldDB" id="A0AAX2SC67"/>
<dbReference type="GO" id="GO:0016747">
    <property type="term" value="F:acyltransferase activity, transferring groups other than amino-acyl groups"/>
    <property type="evidence" value="ECO:0007669"/>
    <property type="project" value="InterPro"/>
</dbReference>
<name>A0AAX2SC67_KOCRH</name>
<dbReference type="PANTHER" id="PTHR43877">
    <property type="entry name" value="AMINOALKYLPHOSPHONATE N-ACETYLTRANSFERASE-RELATED-RELATED"/>
    <property type="match status" value="1"/>
</dbReference>
<dbReference type="Proteomes" id="UP000298017">
    <property type="component" value="Unassembled WGS sequence"/>
</dbReference>
<organism evidence="4 5">
    <name type="scientific">Kocuria rhizophila</name>
    <dbReference type="NCBI Taxonomy" id="72000"/>
    <lineage>
        <taxon>Bacteria</taxon>
        <taxon>Bacillati</taxon>
        <taxon>Actinomycetota</taxon>
        <taxon>Actinomycetes</taxon>
        <taxon>Micrococcales</taxon>
        <taxon>Micrococcaceae</taxon>
        <taxon>Kocuria</taxon>
    </lineage>
</organism>
<dbReference type="PROSITE" id="PS51186">
    <property type="entry name" value="GNAT"/>
    <property type="match status" value="1"/>
</dbReference>
<evidence type="ECO:0000313" key="5">
    <source>
        <dbReference type="Proteomes" id="UP000298017"/>
    </source>
</evidence>
<evidence type="ECO:0000256" key="2">
    <source>
        <dbReference type="ARBA" id="ARBA00023315"/>
    </source>
</evidence>
<dbReference type="InterPro" id="IPR000182">
    <property type="entry name" value="GNAT_dom"/>
</dbReference>
<gene>
    <name evidence="4" type="ORF">E4P33_09820</name>
</gene>
<dbReference type="CDD" id="cd04301">
    <property type="entry name" value="NAT_SF"/>
    <property type="match status" value="1"/>
</dbReference>
<dbReference type="InterPro" id="IPR016181">
    <property type="entry name" value="Acyl_CoA_acyltransferase"/>
</dbReference>
<dbReference type="SUPFAM" id="SSF55729">
    <property type="entry name" value="Acyl-CoA N-acyltransferases (Nat)"/>
    <property type="match status" value="1"/>
</dbReference>
<dbReference type="Gene3D" id="3.40.630.30">
    <property type="match status" value="1"/>
</dbReference>
<dbReference type="EMBL" id="SPNK01000012">
    <property type="protein sequence ID" value="TFH99829.1"/>
    <property type="molecule type" value="Genomic_DNA"/>
</dbReference>
<keyword evidence="2" id="KW-0012">Acyltransferase</keyword>
<feature type="domain" description="N-acetyltransferase" evidence="3">
    <location>
        <begin position="3"/>
        <end position="160"/>
    </location>
</feature>